<dbReference type="PRINTS" id="PR00340">
    <property type="entry name" value="PIIGLNB"/>
</dbReference>
<evidence type="ECO:0000313" key="2">
    <source>
        <dbReference type="Proteomes" id="UP000051451"/>
    </source>
</evidence>
<dbReference type="SUPFAM" id="SSF54913">
    <property type="entry name" value="GlnB-like"/>
    <property type="match status" value="1"/>
</dbReference>
<sequence>MKKLEITIRPENLEEIKQILSAHGVTGMTIFSAMGAGNQKGEKDVVRFNDKKIHINLLPKIHVVAYVKDTSINEILINIHEQLATGQVGDGKVAVSPVEEIMRIRTGERGEDAL</sequence>
<dbReference type="PATRIC" id="fig|1423750.3.peg.977"/>
<dbReference type="GO" id="GO:0005524">
    <property type="term" value="F:ATP binding"/>
    <property type="evidence" value="ECO:0007669"/>
    <property type="project" value="TreeGrafter"/>
</dbReference>
<dbReference type="SMART" id="SM00938">
    <property type="entry name" value="P-II"/>
    <property type="match status" value="1"/>
</dbReference>
<dbReference type="GO" id="GO:0030234">
    <property type="term" value="F:enzyme regulator activity"/>
    <property type="evidence" value="ECO:0007669"/>
    <property type="project" value="InterPro"/>
</dbReference>
<dbReference type="GO" id="GO:0005829">
    <property type="term" value="C:cytosol"/>
    <property type="evidence" value="ECO:0007669"/>
    <property type="project" value="TreeGrafter"/>
</dbReference>
<dbReference type="PANTHER" id="PTHR30115:SF11">
    <property type="entry name" value="NITROGEN REGULATORY PROTEIN P-II HOMOLOG"/>
    <property type="match status" value="1"/>
</dbReference>
<dbReference type="Proteomes" id="UP000051451">
    <property type="component" value="Unassembled WGS sequence"/>
</dbReference>
<name>A0A0R1VTR9_9LACO</name>
<evidence type="ECO:0000313" key="1">
    <source>
        <dbReference type="EMBL" id="KRM06086.1"/>
    </source>
</evidence>
<dbReference type="GO" id="GO:0006808">
    <property type="term" value="P:regulation of nitrogen utilization"/>
    <property type="evidence" value="ECO:0007669"/>
    <property type="project" value="InterPro"/>
</dbReference>
<proteinExistence type="predicted"/>
<reference evidence="1 2" key="1">
    <citation type="journal article" date="2015" name="Genome Announc.">
        <title>Expanding the biotechnology potential of lactobacilli through comparative genomics of 213 strains and associated genera.</title>
        <authorList>
            <person name="Sun Z."/>
            <person name="Harris H.M."/>
            <person name="McCann A."/>
            <person name="Guo C."/>
            <person name="Argimon S."/>
            <person name="Zhang W."/>
            <person name="Yang X."/>
            <person name="Jeffery I.B."/>
            <person name="Cooney J.C."/>
            <person name="Kagawa T.F."/>
            <person name="Liu W."/>
            <person name="Song Y."/>
            <person name="Salvetti E."/>
            <person name="Wrobel A."/>
            <person name="Rasinkangas P."/>
            <person name="Parkhill J."/>
            <person name="Rea M.C."/>
            <person name="O'Sullivan O."/>
            <person name="Ritari J."/>
            <person name="Douillard F.P."/>
            <person name="Paul Ross R."/>
            <person name="Yang R."/>
            <person name="Briner A.E."/>
            <person name="Felis G.E."/>
            <person name="de Vos W.M."/>
            <person name="Barrangou R."/>
            <person name="Klaenhammer T.R."/>
            <person name="Caufield P.W."/>
            <person name="Cui Y."/>
            <person name="Zhang H."/>
            <person name="O'Toole P.W."/>
        </authorList>
    </citation>
    <scope>NUCLEOTIDE SEQUENCE [LARGE SCALE GENOMIC DNA]</scope>
    <source>
        <strain evidence="1 2">DSM 18630</strain>
    </source>
</reference>
<protein>
    <submittedName>
        <fullName evidence="1">Nitrogen regulatory protein PII</fullName>
    </submittedName>
</protein>
<dbReference type="Gene3D" id="3.30.70.120">
    <property type="match status" value="1"/>
</dbReference>
<dbReference type="InterPro" id="IPR015867">
    <property type="entry name" value="N-reg_PII/ATP_PRibTrfase_C"/>
</dbReference>
<dbReference type="AlphaFoldDB" id="A0A0R1VTR9"/>
<dbReference type="PANTHER" id="PTHR30115">
    <property type="entry name" value="NITROGEN REGULATORY PROTEIN P-II"/>
    <property type="match status" value="1"/>
</dbReference>
<dbReference type="RefSeq" id="WP_057871706.1">
    <property type="nucleotide sequence ID" value="NZ_AZGB01000016.1"/>
</dbReference>
<accession>A0A0R1VTR9</accession>
<comment type="caution">
    <text evidence="1">The sequence shown here is derived from an EMBL/GenBank/DDBJ whole genome shotgun (WGS) entry which is preliminary data.</text>
</comment>
<gene>
    <name evidence="1" type="ORF">FC89_GL000953</name>
</gene>
<dbReference type="PROSITE" id="PS51343">
    <property type="entry name" value="PII_GLNB_DOM"/>
    <property type="match status" value="1"/>
</dbReference>
<dbReference type="EMBL" id="AZGB01000016">
    <property type="protein sequence ID" value="KRM06086.1"/>
    <property type="molecule type" value="Genomic_DNA"/>
</dbReference>
<dbReference type="InterPro" id="IPR002187">
    <property type="entry name" value="N-reg_PII"/>
</dbReference>
<dbReference type="STRING" id="1423750.FC89_GL000953"/>
<dbReference type="GeneID" id="98318980"/>
<dbReference type="InterPro" id="IPR011322">
    <property type="entry name" value="N-reg_PII-like_a/b"/>
</dbReference>
<dbReference type="Pfam" id="PF00543">
    <property type="entry name" value="P-II"/>
    <property type="match status" value="1"/>
</dbReference>
<organism evidence="1 2">
    <name type="scientific">Liquorilactobacillus ghanensis DSM 18630</name>
    <dbReference type="NCBI Taxonomy" id="1423750"/>
    <lineage>
        <taxon>Bacteria</taxon>
        <taxon>Bacillati</taxon>
        <taxon>Bacillota</taxon>
        <taxon>Bacilli</taxon>
        <taxon>Lactobacillales</taxon>
        <taxon>Lactobacillaceae</taxon>
        <taxon>Liquorilactobacillus</taxon>
    </lineage>
</organism>
<keyword evidence="2" id="KW-1185">Reference proteome</keyword>
<dbReference type="OrthoDB" id="9802729at2"/>